<gene>
    <name evidence="2" type="ORF">DL762_003785</name>
</gene>
<feature type="signal peptide" evidence="1">
    <location>
        <begin position="1"/>
        <end position="19"/>
    </location>
</feature>
<evidence type="ECO:0000313" key="2">
    <source>
        <dbReference type="EMBL" id="RYO88288.1"/>
    </source>
</evidence>
<sequence>MNLLLFPLMLTVIHAGALSHVPAPHRETTRDLTMGSSGGLLDQFHESDLDFHRWVGRMVEEGHLYYPNITDDTLMFSRSDSWYVKLKHVGCSTISGNPDFIAKTQTHFCSFVQKAEQIKALEMETEVMTLLCDDHRFCKLAVRAAFDFFNVFKDVDDVTKLCHEMFDALNQACPNGGGVADTEVGDNSGGNPYNGQLESSFSLDNGETCQQSATHECFDGSVPSS</sequence>
<feature type="chain" id="PRO_5047467933" description="Saposin B-type domain-containing protein" evidence="1">
    <location>
        <begin position="20"/>
        <end position="225"/>
    </location>
</feature>
<reference evidence="2 3" key="1">
    <citation type="submission" date="2018-06" db="EMBL/GenBank/DDBJ databases">
        <title>Complete Genomes of Monosporascus.</title>
        <authorList>
            <person name="Robinson A.J."/>
            <person name="Natvig D.O."/>
        </authorList>
    </citation>
    <scope>NUCLEOTIDE SEQUENCE [LARGE SCALE GENOMIC DNA]</scope>
    <source>
        <strain evidence="2 3">CBS 609.92</strain>
    </source>
</reference>
<keyword evidence="1" id="KW-0732">Signal</keyword>
<evidence type="ECO:0008006" key="4">
    <source>
        <dbReference type="Google" id="ProtNLM"/>
    </source>
</evidence>
<accession>A0ABY0H9I3</accession>
<comment type="caution">
    <text evidence="2">The sequence shown here is derived from an EMBL/GenBank/DDBJ whole genome shotgun (WGS) entry which is preliminary data.</text>
</comment>
<dbReference type="Proteomes" id="UP000294003">
    <property type="component" value="Unassembled WGS sequence"/>
</dbReference>
<organism evidence="2 3">
    <name type="scientific">Monosporascus cannonballus</name>
    <dbReference type="NCBI Taxonomy" id="155416"/>
    <lineage>
        <taxon>Eukaryota</taxon>
        <taxon>Fungi</taxon>
        <taxon>Dikarya</taxon>
        <taxon>Ascomycota</taxon>
        <taxon>Pezizomycotina</taxon>
        <taxon>Sordariomycetes</taxon>
        <taxon>Xylariomycetidae</taxon>
        <taxon>Xylariales</taxon>
        <taxon>Xylariales incertae sedis</taxon>
        <taxon>Monosporascus</taxon>
    </lineage>
</organism>
<evidence type="ECO:0000256" key="1">
    <source>
        <dbReference type="SAM" id="SignalP"/>
    </source>
</evidence>
<keyword evidence="3" id="KW-1185">Reference proteome</keyword>
<proteinExistence type="predicted"/>
<name>A0ABY0H9I3_9PEZI</name>
<dbReference type="EMBL" id="QJNS01000089">
    <property type="protein sequence ID" value="RYO88288.1"/>
    <property type="molecule type" value="Genomic_DNA"/>
</dbReference>
<protein>
    <recommendedName>
        <fullName evidence="4">Saposin B-type domain-containing protein</fullName>
    </recommendedName>
</protein>
<evidence type="ECO:0000313" key="3">
    <source>
        <dbReference type="Proteomes" id="UP000294003"/>
    </source>
</evidence>